<accession>A0A109K254</accession>
<proteinExistence type="predicted"/>
<dbReference type="AlphaFoldDB" id="A0A109K254"/>
<protein>
    <recommendedName>
        <fullName evidence="1">Iminophenyl-pyruvate dimer synthase domain-containing protein</fullName>
    </recommendedName>
</protein>
<evidence type="ECO:0000313" key="3">
    <source>
        <dbReference type="Proteomes" id="UP000057737"/>
    </source>
</evidence>
<dbReference type="RefSeq" id="WP_066502103.1">
    <property type="nucleotide sequence ID" value="NZ_LNCU01000032.1"/>
</dbReference>
<feature type="domain" description="Iminophenyl-pyruvate dimer synthase" evidence="1">
    <location>
        <begin position="336"/>
        <end position="446"/>
    </location>
</feature>
<sequence>MDNRSGKIFPRNLTARAAYQVPGNPTVTRLEDAVGNCYPGLEVDVRNFDRRFFPGLVFEFVGRDDNGAPYDEPQRYGAWLRYVDYLFDPELQADNADARRLLLDIELNAGTLGAHTDWYLEWVEQGGKRLSMRLHNPDNPDYPLDGLYVWRLLRGLAPGALKIGLKRRGAPDGAEVVFEGWRRHFTDPVTGVINNAYLPGELLQSLCSPWQHDFRDCACMYWASNHPDAVFQELEPGEPILPNDQAANPLLGNLRVDWLRAERSRDISAEAANTIAKNRPYQFDHFQINHEWQNLNVVLHDHEIDSVYVPLRERHANPYANPAELARELREKLGPMEMTLALEYLYARFSLLSPEEAAGSHWRTMKEDVTFIRGGLMIIATCEMQHLRWVNELLWMLHNAGLTPSYEPVLHPAPQLPDGKGGWRDSALRRLTPETLDAFINIERPSGFLDGAYSRVIATLRSPIYPAHAIELAERIDSDGVDHYSRFREVETALKAYQGADPALPYLRRVEIGTPEQAAAALAIYQEILRDLGQGYTDYAHGGMAEGAPLVNAARLKMNELLQVGEKLAADGIGIPFWPQK</sequence>
<name>A0A109K254_9BRAD</name>
<evidence type="ECO:0000313" key="2">
    <source>
        <dbReference type="EMBL" id="KWV59281.1"/>
    </source>
</evidence>
<dbReference type="OrthoDB" id="8212190at2"/>
<dbReference type="Pfam" id="PF12902">
    <property type="entry name" value="Ferritin-like"/>
    <property type="match status" value="1"/>
</dbReference>
<comment type="caution">
    <text evidence="2">The sequence shown here is derived from an EMBL/GenBank/DDBJ whole genome shotgun (WGS) entry which is preliminary data.</text>
</comment>
<dbReference type="InterPro" id="IPR012347">
    <property type="entry name" value="Ferritin-like"/>
</dbReference>
<dbReference type="Gene3D" id="1.20.1260.10">
    <property type="match status" value="1"/>
</dbReference>
<gene>
    <name evidence="2" type="ORF">AS156_31930</name>
</gene>
<evidence type="ECO:0000259" key="1">
    <source>
        <dbReference type="Pfam" id="PF12902"/>
    </source>
</evidence>
<keyword evidence="3" id="KW-1185">Reference proteome</keyword>
<dbReference type="EMBL" id="LNCU01000032">
    <property type="protein sequence ID" value="KWV59281.1"/>
    <property type="molecule type" value="Genomic_DNA"/>
</dbReference>
<reference evidence="2 3" key="1">
    <citation type="submission" date="2015-11" db="EMBL/GenBank/DDBJ databases">
        <title>Draft Genome Sequence of the Strain BR 10303 (Bradyrhizobium sp.) isolated from nodules of Centrolobium paraense.</title>
        <authorList>
            <person name="Zelli J.E."/>
            <person name="Simoes-Araujo J.L."/>
            <person name="Barauna A.C."/>
            <person name="Silva K."/>
        </authorList>
    </citation>
    <scope>NUCLEOTIDE SEQUENCE [LARGE SCALE GENOMIC DNA]</scope>
    <source>
        <strain evidence="2 3">BR 10303</strain>
    </source>
</reference>
<dbReference type="InterPro" id="IPR026820">
    <property type="entry name" value="VioB/RebD_dom"/>
</dbReference>
<dbReference type="Proteomes" id="UP000057737">
    <property type="component" value="Unassembled WGS sequence"/>
</dbReference>
<organism evidence="2 3">
    <name type="scientific">Bradyrhizobium macuxiense</name>
    <dbReference type="NCBI Taxonomy" id="1755647"/>
    <lineage>
        <taxon>Bacteria</taxon>
        <taxon>Pseudomonadati</taxon>
        <taxon>Pseudomonadota</taxon>
        <taxon>Alphaproteobacteria</taxon>
        <taxon>Hyphomicrobiales</taxon>
        <taxon>Nitrobacteraceae</taxon>
        <taxon>Bradyrhizobium</taxon>
    </lineage>
</organism>